<evidence type="ECO:0000256" key="3">
    <source>
        <dbReference type="ARBA" id="ARBA00022448"/>
    </source>
</evidence>
<dbReference type="PANTHER" id="PTHR34975:SF2">
    <property type="entry name" value="SPORE GERMINATION PROTEIN A2"/>
    <property type="match status" value="1"/>
</dbReference>
<feature type="transmembrane region" description="Helical" evidence="8">
    <location>
        <begin position="83"/>
        <end position="107"/>
    </location>
</feature>
<feature type="transmembrane region" description="Helical" evidence="8">
    <location>
        <begin position="12"/>
        <end position="30"/>
    </location>
</feature>
<dbReference type="RefSeq" id="WP_310765956.1">
    <property type="nucleotide sequence ID" value="NZ_CP134050.1"/>
</dbReference>
<feature type="transmembrane region" description="Helical" evidence="8">
    <location>
        <begin position="304"/>
        <end position="322"/>
    </location>
</feature>
<evidence type="ECO:0000256" key="8">
    <source>
        <dbReference type="SAM" id="Phobius"/>
    </source>
</evidence>
<evidence type="ECO:0000256" key="6">
    <source>
        <dbReference type="ARBA" id="ARBA00022989"/>
    </source>
</evidence>
<dbReference type="EMBL" id="CP134050">
    <property type="protein sequence ID" value="WNC14067.1"/>
    <property type="molecule type" value="Genomic_DNA"/>
</dbReference>
<accession>A0ABY9T545</accession>
<dbReference type="Proteomes" id="UP001256827">
    <property type="component" value="Chromosome"/>
</dbReference>
<dbReference type="Gene3D" id="1.20.1740.10">
    <property type="entry name" value="Amino acid/polyamine transporter I"/>
    <property type="match status" value="1"/>
</dbReference>
<feature type="transmembrane region" description="Helical" evidence="8">
    <location>
        <begin position="219"/>
        <end position="240"/>
    </location>
</feature>
<sequence length="366" mass="41129">MTGIGKNEITTIQYVLLIHGTQVGIGVLTMPRELASIAGTDGWMSIVLGWGIAVVASLLLLNAMKHYPDKTIVEILPLLLGKWLGNTAAVLIVLYCLFGAITVFAYSVSLINIWLLTQTPGYIIVILFIIPLYQVMKGGVRVLGRYSELIFYLTLWMFPVLFFTWPKLNGIHLLPLFKEGWKPILQASQSTILSFLGFELAFFWYPFLQRKQYAVAGMLVANTLSMLVFLTVTILCYSLFSPDEITQFTWPTLGLCKVIEFRFLERFDIVFLAFYLFVLSTTGIPYMYLTVFSTSRLLGSKNHLGYLKLILLLITVAAVMYTPSFSDLKKMVDYWGRTGMVIGYAIPCLLAGLLMFMGKKAGERSG</sequence>
<keyword evidence="4" id="KW-0309">Germination</keyword>
<keyword evidence="3" id="KW-0813">Transport</keyword>
<evidence type="ECO:0000256" key="4">
    <source>
        <dbReference type="ARBA" id="ARBA00022544"/>
    </source>
</evidence>
<proteinExistence type="inferred from homology"/>
<keyword evidence="5 8" id="KW-0812">Transmembrane</keyword>
<feature type="transmembrane region" description="Helical" evidence="8">
    <location>
        <begin position="146"/>
        <end position="165"/>
    </location>
</feature>
<keyword evidence="7 8" id="KW-0472">Membrane</keyword>
<feature type="transmembrane region" description="Helical" evidence="8">
    <location>
        <begin position="269"/>
        <end position="292"/>
    </location>
</feature>
<evidence type="ECO:0000313" key="10">
    <source>
        <dbReference type="Proteomes" id="UP001256827"/>
    </source>
</evidence>
<evidence type="ECO:0000256" key="5">
    <source>
        <dbReference type="ARBA" id="ARBA00022692"/>
    </source>
</evidence>
<comment type="subcellular location">
    <subcellularLocation>
        <location evidence="1">Membrane</location>
        <topology evidence="1">Multi-pass membrane protein</topology>
    </subcellularLocation>
</comment>
<organism evidence="9 10">
    <name type="scientific">Brevibacillus brevis</name>
    <name type="common">Bacillus brevis</name>
    <dbReference type="NCBI Taxonomy" id="1393"/>
    <lineage>
        <taxon>Bacteria</taxon>
        <taxon>Bacillati</taxon>
        <taxon>Bacillota</taxon>
        <taxon>Bacilli</taxon>
        <taxon>Bacillales</taxon>
        <taxon>Paenibacillaceae</taxon>
        <taxon>Brevibacillus</taxon>
    </lineage>
</organism>
<feature type="transmembrane region" description="Helical" evidence="8">
    <location>
        <begin position="113"/>
        <end position="134"/>
    </location>
</feature>
<evidence type="ECO:0000256" key="7">
    <source>
        <dbReference type="ARBA" id="ARBA00023136"/>
    </source>
</evidence>
<dbReference type="PANTHER" id="PTHR34975">
    <property type="entry name" value="SPORE GERMINATION PROTEIN A2"/>
    <property type="match status" value="1"/>
</dbReference>
<evidence type="ECO:0000256" key="2">
    <source>
        <dbReference type="ARBA" id="ARBA00007998"/>
    </source>
</evidence>
<protein>
    <submittedName>
        <fullName evidence="9">Endospore germination permease</fullName>
    </submittedName>
</protein>
<feature type="transmembrane region" description="Helical" evidence="8">
    <location>
        <begin position="42"/>
        <end position="62"/>
    </location>
</feature>
<dbReference type="InterPro" id="IPR004761">
    <property type="entry name" value="Spore_GerAB"/>
</dbReference>
<evidence type="ECO:0000256" key="1">
    <source>
        <dbReference type="ARBA" id="ARBA00004141"/>
    </source>
</evidence>
<feature type="transmembrane region" description="Helical" evidence="8">
    <location>
        <begin position="185"/>
        <end position="207"/>
    </location>
</feature>
<feature type="transmembrane region" description="Helical" evidence="8">
    <location>
        <begin position="334"/>
        <end position="356"/>
    </location>
</feature>
<evidence type="ECO:0000313" key="9">
    <source>
        <dbReference type="EMBL" id="WNC14067.1"/>
    </source>
</evidence>
<keyword evidence="6 8" id="KW-1133">Transmembrane helix</keyword>
<dbReference type="NCBIfam" id="TIGR00912">
    <property type="entry name" value="2A0309"/>
    <property type="match status" value="1"/>
</dbReference>
<comment type="similarity">
    <text evidence="2">Belongs to the amino acid-polyamine-organocation (APC) superfamily. Spore germination protein (SGP) (TC 2.A.3.9) family.</text>
</comment>
<gene>
    <name evidence="9" type="ORF">RGB73_25860</name>
</gene>
<keyword evidence="10" id="KW-1185">Reference proteome</keyword>
<dbReference type="Pfam" id="PF03845">
    <property type="entry name" value="Spore_permease"/>
    <property type="match status" value="1"/>
</dbReference>
<name>A0ABY9T545_BREBE</name>
<reference evidence="9 10" key="1">
    <citation type="submission" date="2023-09" db="EMBL/GenBank/DDBJ databases">
        <title>Complete Genome and Methylome dissection of Bacillus brevis NEB573 original source of BbsI restriction endonuclease.</title>
        <authorList>
            <person name="Fomenkov A."/>
            <person name="Roberts R.D."/>
        </authorList>
    </citation>
    <scope>NUCLEOTIDE SEQUENCE [LARGE SCALE GENOMIC DNA]</scope>
    <source>
        <strain evidence="9 10">NEB573</strain>
    </source>
</reference>